<evidence type="ECO:0000256" key="6">
    <source>
        <dbReference type="SAM" id="Coils"/>
    </source>
</evidence>
<accession>A0A428NA89</accession>
<organism evidence="8 9">
    <name type="scientific">Salibacterium salarium</name>
    <dbReference type="NCBI Taxonomy" id="284579"/>
    <lineage>
        <taxon>Bacteria</taxon>
        <taxon>Bacillati</taxon>
        <taxon>Bacillota</taxon>
        <taxon>Bacilli</taxon>
        <taxon>Bacillales</taxon>
        <taxon>Bacillaceae</taxon>
    </lineage>
</organism>
<comment type="caution">
    <text evidence="8">The sequence shown here is derived from an EMBL/GenBank/DDBJ whole genome shotgun (WGS) entry which is preliminary data.</text>
</comment>
<protein>
    <submittedName>
        <fullName evidence="8">Extracellular solute-binding protein</fullName>
    </submittedName>
</protein>
<evidence type="ECO:0000256" key="3">
    <source>
        <dbReference type="ARBA" id="ARBA00023136"/>
    </source>
</evidence>
<dbReference type="Proteomes" id="UP000275076">
    <property type="component" value="Unassembled WGS sequence"/>
</dbReference>
<keyword evidence="3" id="KW-0472">Membrane</keyword>
<name>A0A428NA89_9BACI</name>
<evidence type="ECO:0000256" key="5">
    <source>
        <dbReference type="ARBA" id="ARBA00023288"/>
    </source>
</evidence>
<keyword evidence="9" id="KW-1185">Reference proteome</keyword>
<dbReference type="OrthoDB" id="9795467at2"/>
<dbReference type="Gene3D" id="3.40.190.10">
    <property type="entry name" value="Periplasmic binding protein-like II"/>
    <property type="match status" value="1"/>
</dbReference>
<dbReference type="PROSITE" id="PS51257">
    <property type="entry name" value="PROKAR_LIPOPROTEIN"/>
    <property type="match status" value="1"/>
</dbReference>
<feature type="chain" id="PRO_5019157020" evidence="7">
    <location>
        <begin position="25"/>
        <end position="490"/>
    </location>
</feature>
<dbReference type="EMBL" id="RBVX01000001">
    <property type="protein sequence ID" value="RSL35319.1"/>
    <property type="molecule type" value="Genomic_DNA"/>
</dbReference>
<feature type="coiled-coil region" evidence="6">
    <location>
        <begin position="430"/>
        <end position="457"/>
    </location>
</feature>
<feature type="signal peptide" evidence="7">
    <location>
        <begin position="1"/>
        <end position="24"/>
    </location>
</feature>
<keyword evidence="5" id="KW-0449">Lipoprotein</keyword>
<dbReference type="Pfam" id="PF01547">
    <property type="entry name" value="SBP_bac_1"/>
    <property type="match status" value="1"/>
</dbReference>
<keyword evidence="2 7" id="KW-0732">Signal</keyword>
<dbReference type="InterPro" id="IPR050490">
    <property type="entry name" value="Bact_solute-bd_prot1"/>
</dbReference>
<dbReference type="AlphaFoldDB" id="A0A428NA89"/>
<sequence>MLMNQKWVLVFSFVFILLAGCAQGAGEDENEEESNDAETTLTFWNRLPELESHFQSFIEKFEEEHPDIAINMENLGASGNQQFQTAINNDELPDIFVRANVMPVRQLVEQNQLKNLNEIFTDEIRDNFRDGTWSENFTVLDDDVYQLPLYSGNSSVMMFYNKDVLDTVGMTEEEVPQTWEEMMKVGKKINEQSNGSIYGLTLGAEAGWLSDMFISQMGTSITPSMHTSIDVGKQINYQNGEVDFATDGNIETIEFINDLQDANVLDPQSVENDEPTALANFAAGRAAFFFGGNWTGANLVNEETGAGFENWGVAPMPTKNGDPYYSDSLTTEGLMVSEYTKHWEEVQTFLNYFIEHGYTEVVAASGAHETALATEVSEEEAPFEQYNDITNIMSEHSMQVPDIYKRNINTSGVIQDYHGSLSYSAGEILRGYLQGEIDDLEAELEEATEEGKKSFESALNKSDVVDREDFIFDNWVPFEPYTEADYEELE</sequence>
<dbReference type="SUPFAM" id="SSF53850">
    <property type="entry name" value="Periplasmic binding protein-like II"/>
    <property type="match status" value="1"/>
</dbReference>
<gene>
    <name evidence="8" type="ORF">D7Z54_01780</name>
</gene>
<evidence type="ECO:0000313" key="9">
    <source>
        <dbReference type="Proteomes" id="UP000275076"/>
    </source>
</evidence>
<keyword evidence="4" id="KW-0564">Palmitate</keyword>
<evidence type="ECO:0000256" key="2">
    <source>
        <dbReference type="ARBA" id="ARBA00022729"/>
    </source>
</evidence>
<reference evidence="8 9" key="1">
    <citation type="submission" date="2018-10" db="EMBL/GenBank/DDBJ databases">
        <title>Draft genome sequence of Bacillus salarius IM0101, isolated from a hypersaline soil in Inner Mongolia, China.</title>
        <authorList>
            <person name="Yamprayoonswat W."/>
            <person name="Boonvisut S."/>
            <person name="Jumpathong W."/>
            <person name="Sittihan S."/>
            <person name="Ruangsuj P."/>
            <person name="Wanthongcharoen S."/>
            <person name="Thongpramul N."/>
            <person name="Pimmason S."/>
            <person name="Yu B."/>
            <person name="Yasawong M."/>
        </authorList>
    </citation>
    <scope>NUCLEOTIDE SEQUENCE [LARGE SCALE GENOMIC DNA]</scope>
    <source>
        <strain evidence="8 9">IM0101</strain>
    </source>
</reference>
<dbReference type="PANTHER" id="PTHR43649">
    <property type="entry name" value="ARABINOSE-BINDING PROTEIN-RELATED"/>
    <property type="match status" value="1"/>
</dbReference>
<dbReference type="PANTHER" id="PTHR43649:SF33">
    <property type="entry name" value="POLYGALACTURONAN_RHAMNOGALACTURONAN-BINDING PROTEIN YTCQ"/>
    <property type="match status" value="1"/>
</dbReference>
<keyword evidence="6" id="KW-0175">Coiled coil</keyword>
<evidence type="ECO:0000256" key="4">
    <source>
        <dbReference type="ARBA" id="ARBA00023139"/>
    </source>
</evidence>
<proteinExistence type="predicted"/>
<keyword evidence="1" id="KW-1003">Cell membrane</keyword>
<evidence type="ECO:0000256" key="7">
    <source>
        <dbReference type="SAM" id="SignalP"/>
    </source>
</evidence>
<dbReference type="InterPro" id="IPR006059">
    <property type="entry name" value="SBP"/>
</dbReference>
<evidence type="ECO:0000256" key="1">
    <source>
        <dbReference type="ARBA" id="ARBA00022475"/>
    </source>
</evidence>
<evidence type="ECO:0000313" key="8">
    <source>
        <dbReference type="EMBL" id="RSL35319.1"/>
    </source>
</evidence>